<dbReference type="InterPro" id="IPR001789">
    <property type="entry name" value="Sig_transdc_resp-reg_receiver"/>
</dbReference>
<proteinExistence type="predicted"/>
<evidence type="ECO:0000256" key="4">
    <source>
        <dbReference type="ARBA" id="ARBA00023015"/>
    </source>
</evidence>
<dbReference type="CDD" id="cd17574">
    <property type="entry name" value="REC_OmpR"/>
    <property type="match status" value="1"/>
</dbReference>
<dbReference type="SUPFAM" id="SSF55874">
    <property type="entry name" value="ATPase domain of HSP90 chaperone/DNA topoisomerase II/histidine kinase"/>
    <property type="match status" value="1"/>
</dbReference>
<evidence type="ECO:0000259" key="10">
    <source>
        <dbReference type="PROSITE" id="PS50110"/>
    </source>
</evidence>
<organism evidence="11 12">
    <name type="scientific">Pseudopedobacter saltans (strain ATCC 51119 / DSM 12145 / JCM 21818 / CCUG 39354 / LMG 10337 / NBRC 100064 / NCIMB 13643)</name>
    <name type="common">Pedobacter saltans</name>
    <dbReference type="NCBI Taxonomy" id="762903"/>
    <lineage>
        <taxon>Bacteria</taxon>
        <taxon>Pseudomonadati</taxon>
        <taxon>Bacteroidota</taxon>
        <taxon>Sphingobacteriia</taxon>
        <taxon>Sphingobacteriales</taxon>
        <taxon>Sphingobacteriaceae</taxon>
        <taxon>Pseudopedobacter</taxon>
    </lineage>
</organism>
<keyword evidence="6" id="KW-0804">Transcription</keyword>
<feature type="domain" description="HTH araC/xylS-type" evidence="8">
    <location>
        <begin position="1269"/>
        <end position="1368"/>
    </location>
</feature>
<evidence type="ECO:0000256" key="6">
    <source>
        <dbReference type="ARBA" id="ARBA00023163"/>
    </source>
</evidence>
<dbReference type="InterPro" id="IPR005467">
    <property type="entry name" value="His_kinase_dom"/>
</dbReference>
<dbReference type="EMBL" id="CP002545">
    <property type="protein sequence ID" value="ADY53694.1"/>
    <property type="molecule type" value="Genomic_DNA"/>
</dbReference>
<keyword evidence="12" id="KW-1185">Reference proteome</keyword>
<dbReference type="eggNOG" id="COG5002">
    <property type="taxonomic scope" value="Bacteria"/>
</dbReference>
<dbReference type="SMART" id="SM00387">
    <property type="entry name" value="HATPase_c"/>
    <property type="match status" value="1"/>
</dbReference>
<dbReference type="PANTHER" id="PTHR43547:SF2">
    <property type="entry name" value="HYBRID SIGNAL TRANSDUCTION HISTIDINE KINASE C"/>
    <property type="match status" value="1"/>
</dbReference>
<dbReference type="PRINTS" id="PR00344">
    <property type="entry name" value="BCTRLSENSOR"/>
</dbReference>
<dbReference type="Gene3D" id="3.40.50.2300">
    <property type="match status" value="1"/>
</dbReference>
<dbReference type="SUPFAM" id="SSF47384">
    <property type="entry name" value="Homodimeric domain of signal transducing histidine kinase"/>
    <property type="match status" value="1"/>
</dbReference>
<dbReference type="eggNOG" id="COG0745">
    <property type="taxonomic scope" value="Bacteria"/>
</dbReference>
<dbReference type="InterPro" id="IPR036890">
    <property type="entry name" value="HATPase_C_sf"/>
</dbReference>
<dbReference type="Proteomes" id="UP000000310">
    <property type="component" value="Chromosome"/>
</dbReference>
<dbReference type="Pfam" id="PF12833">
    <property type="entry name" value="HTH_18"/>
    <property type="match status" value="1"/>
</dbReference>
<dbReference type="PROSITE" id="PS50110">
    <property type="entry name" value="RESPONSE_REGULATORY"/>
    <property type="match status" value="1"/>
</dbReference>
<keyword evidence="11" id="KW-0418">Kinase</keyword>
<dbReference type="SUPFAM" id="SSF63829">
    <property type="entry name" value="Calcium-dependent phosphotriesterase"/>
    <property type="match status" value="3"/>
</dbReference>
<dbReference type="STRING" id="762903.Pedsa_3158"/>
<reference evidence="12" key="2">
    <citation type="submission" date="2011-02" db="EMBL/GenBank/DDBJ databases">
        <title>The complete genome of Pedobacter saltans DSM 12145.</title>
        <authorList>
            <consortium name="US DOE Joint Genome Institute (JGI-PGF)"/>
            <person name="Lucas S."/>
            <person name="Copeland A."/>
            <person name="Lapidus A."/>
            <person name="Bruce D."/>
            <person name="Goodwin L."/>
            <person name="Pitluck S."/>
            <person name="Kyrpides N."/>
            <person name="Mavromatis K."/>
            <person name="Pagani I."/>
            <person name="Ivanova N."/>
            <person name="Ovchinnikova G."/>
            <person name="Lu M."/>
            <person name="Detter J.C."/>
            <person name="Han C."/>
            <person name="Land M."/>
            <person name="Hauser L."/>
            <person name="Markowitz V."/>
            <person name="Cheng J.-F."/>
            <person name="Hugenholtz P."/>
            <person name="Woyke T."/>
            <person name="Wu D."/>
            <person name="Tindall B."/>
            <person name="Pomrenke H.G."/>
            <person name="Brambilla E."/>
            <person name="Klenk H.-P."/>
            <person name="Eisen J.A."/>
        </authorList>
    </citation>
    <scope>NUCLEOTIDE SEQUENCE [LARGE SCALE GENOMIC DNA]</scope>
    <source>
        <strain evidence="12">ATCC 51119 / DSM 12145 / JCM 21818 / LMG 10337 / NBRC 100064 / NCIMB 13643</strain>
    </source>
</reference>
<dbReference type="KEGG" id="psn:Pedsa_3158"/>
<dbReference type="Gene3D" id="3.30.565.10">
    <property type="entry name" value="Histidine kinase-like ATPase, C-terminal domain"/>
    <property type="match status" value="1"/>
</dbReference>
<dbReference type="OrthoDB" id="9809670at2"/>
<dbReference type="CDD" id="cd00075">
    <property type="entry name" value="HATPase"/>
    <property type="match status" value="1"/>
</dbReference>
<dbReference type="PROSITE" id="PS00041">
    <property type="entry name" value="HTH_ARAC_FAMILY_1"/>
    <property type="match status" value="1"/>
</dbReference>
<dbReference type="InterPro" id="IPR018060">
    <property type="entry name" value="HTH_AraC"/>
</dbReference>
<reference evidence="11 12" key="1">
    <citation type="journal article" date="2011" name="Stand. Genomic Sci.">
        <title>Complete genome sequence of the gliding, heparinolytic Pedobacter saltans type strain (113).</title>
        <authorList>
            <person name="Liolios K."/>
            <person name="Sikorski J."/>
            <person name="Lu M."/>
            <person name="Nolan M."/>
            <person name="Lapidus A."/>
            <person name="Lucas S."/>
            <person name="Hammon N."/>
            <person name="Deshpande S."/>
            <person name="Cheng J.F."/>
            <person name="Tapia R."/>
            <person name="Han C."/>
            <person name="Goodwin L."/>
            <person name="Pitluck S."/>
            <person name="Huntemann M."/>
            <person name="Ivanova N."/>
            <person name="Pagani I."/>
            <person name="Mavromatis K."/>
            <person name="Ovchinikova G."/>
            <person name="Pati A."/>
            <person name="Chen A."/>
            <person name="Palaniappan K."/>
            <person name="Land M."/>
            <person name="Hauser L."/>
            <person name="Brambilla E.M."/>
            <person name="Kotsyurbenko O."/>
            <person name="Rohde M."/>
            <person name="Tindall B.J."/>
            <person name="Abt B."/>
            <person name="Goker M."/>
            <person name="Detter J.C."/>
            <person name="Woyke T."/>
            <person name="Bristow J."/>
            <person name="Eisen J.A."/>
            <person name="Markowitz V."/>
            <person name="Hugenholtz P."/>
            <person name="Klenk H.P."/>
            <person name="Kyrpides N.C."/>
        </authorList>
    </citation>
    <scope>NUCLEOTIDE SEQUENCE [LARGE SCALE GENOMIC DNA]</scope>
    <source>
        <strain evidence="12">ATCC 51119 / DSM 12145 / JCM 21818 / LMG 10337 / NBRC 100064 / NCIMB 13643</strain>
    </source>
</reference>
<dbReference type="SMART" id="SM00448">
    <property type="entry name" value="REC"/>
    <property type="match status" value="1"/>
</dbReference>
<dbReference type="PANTHER" id="PTHR43547">
    <property type="entry name" value="TWO-COMPONENT HISTIDINE KINASE"/>
    <property type="match status" value="1"/>
</dbReference>
<gene>
    <name evidence="11" type="ordered locus">Pedsa_3158</name>
</gene>
<dbReference type="SMART" id="SM00342">
    <property type="entry name" value="HTH_ARAC"/>
    <property type="match status" value="1"/>
</dbReference>
<dbReference type="CDD" id="cd00082">
    <property type="entry name" value="HisKA"/>
    <property type="match status" value="1"/>
</dbReference>
<dbReference type="Gene3D" id="2.130.10.10">
    <property type="entry name" value="YVTN repeat-like/Quinoprotein amine dehydrogenase"/>
    <property type="match status" value="2"/>
</dbReference>
<evidence type="ECO:0000256" key="5">
    <source>
        <dbReference type="ARBA" id="ARBA00023125"/>
    </source>
</evidence>
<evidence type="ECO:0000256" key="3">
    <source>
        <dbReference type="ARBA" id="ARBA00022553"/>
    </source>
</evidence>
<name>F0SAS3_PSESL</name>
<dbReference type="HOGENOM" id="CLU_000445_28_1_10"/>
<dbReference type="InterPro" id="IPR003661">
    <property type="entry name" value="HisK_dim/P_dom"/>
</dbReference>
<evidence type="ECO:0000256" key="1">
    <source>
        <dbReference type="ARBA" id="ARBA00000085"/>
    </source>
</evidence>
<dbReference type="Pfam" id="PF07495">
    <property type="entry name" value="Y_Y_Y"/>
    <property type="match status" value="1"/>
</dbReference>
<dbReference type="InterPro" id="IPR011110">
    <property type="entry name" value="Reg_prop"/>
</dbReference>
<dbReference type="InterPro" id="IPR003594">
    <property type="entry name" value="HATPase_dom"/>
</dbReference>
<protein>
    <recommendedName>
        <fullName evidence="2">histidine kinase</fullName>
        <ecNumber evidence="2">2.7.13.3</ecNumber>
    </recommendedName>
</protein>
<dbReference type="PROSITE" id="PS50109">
    <property type="entry name" value="HIS_KIN"/>
    <property type="match status" value="1"/>
</dbReference>
<dbReference type="InterPro" id="IPR013783">
    <property type="entry name" value="Ig-like_fold"/>
</dbReference>
<dbReference type="EC" id="2.7.13.3" evidence="2"/>
<evidence type="ECO:0000313" key="12">
    <source>
        <dbReference type="Proteomes" id="UP000000310"/>
    </source>
</evidence>
<dbReference type="SMART" id="SM00388">
    <property type="entry name" value="HisKA"/>
    <property type="match status" value="1"/>
</dbReference>
<dbReference type="Pfam" id="PF00512">
    <property type="entry name" value="HisKA"/>
    <property type="match status" value="1"/>
</dbReference>
<evidence type="ECO:0000313" key="11">
    <source>
        <dbReference type="EMBL" id="ADY53694.1"/>
    </source>
</evidence>
<dbReference type="InterPro" id="IPR018062">
    <property type="entry name" value="HTH_AraC-typ_CS"/>
</dbReference>
<dbReference type="Pfam" id="PF07494">
    <property type="entry name" value="Reg_prop"/>
    <property type="match status" value="7"/>
</dbReference>
<dbReference type="PROSITE" id="PS01124">
    <property type="entry name" value="HTH_ARAC_FAMILY_2"/>
    <property type="match status" value="1"/>
</dbReference>
<feature type="domain" description="Response regulatory" evidence="10">
    <location>
        <begin position="1122"/>
        <end position="1237"/>
    </location>
</feature>
<dbReference type="SUPFAM" id="SSF52172">
    <property type="entry name" value="CheY-like"/>
    <property type="match status" value="1"/>
</dbReference>
<keyword evidence="3 7" id="KW-0597">Phosphoprotein</keyword>
<dbReference type="SUPFAM" id="SSF46689">
    <property type="entry name" value="Homeodomain-like"/>
    <property type="match status" value="1"/>
</dbReference>
<dbReference type="Pfam" id="PF00072">
    <property type="entry name" value="Response_reg"/>
    <property type="match status" value="1"/>
</dbReference>
<dbReference type="InterPro" id="IPR015943">
    <property type="entry name" value="WD40/YVTN_repeat-like_dom_sf"/>
</dbReference>
<feature type="domain" description="Histidine kinase" evidence="9">
    <location>
        <begin position="841"/>
        <end position="1073"/>
    </location>
</feature>
<evidence type="ECO:0000259" key="8">
    <source>
        <dbReference type="PROSITE" id="PS01124"/>
    </source>
</evidence>
<dbReference type="InterPro" id="IPR011006">
    <property type="entry name" value="CheY-like_superfamily"/>
</dbReference>
<dbReference type="InterPro" id="IPR009057">
    <property type="entry name" value="Homeodomain-like_sf"/>
</dbReference>
<sequence length="1375" mass="157626">MLLNHLIQHTKTNTNSTFLIVFLVMSCFFQFAAAQDLRVKRLNNDNGLSNSTIECILQDKLGFIWIGTRDGLNKYDGYNIISYKNLPQNNQSISDSYITCIFEDSQNNLWIGTKSGLNLFDQQKGIFTRVDLGKQYKESISKIIEIAAGSLLVATRGNGLFLLASSPNLVKSSKQLVGIKEKEFFDLHIPSDNQIWASTSAGLYRLDLKNNRFEARRVLKQHNINVVSSDKNGILWLGTEDDGIIKYSPSEKTSTHFRHNYLEQNSIGSNQIKALLIDKNQNLWVGTINGGLNKLNTKRYTFSNYTNDPNNSHGLSQRTISALFEDNQGNIWIGTHRGGVNIYSPLAEKFSLQRQSSQKSGLNYNDIKSFYEAKDGSIWIGTDGGGINIWSPNRTSFSFLKNSPFDKTSLGSNEVLDIMADKSGNIYISTWGGGLNKYNKAANSFTRYTNDKNNNNSISGNFVQKAYEDSKGNLWVCTYYNGLNLLDRTTGVFKQLKEGKQNTRLSGNNIVSILEDNSANLWIGTDDGGLNKYNLNTQVFKHYFSAEEKSPDIRVIYQDKQQRLWLGQRGLYLYNTQKDKFEPFCNDCHLSEEFIKGILEDNNGFLWISTSNGLTKLDPRDKSFRKYNTADGLQGLEFEANAALKTKSGEMFFGGINGFNYFYPNNIHFNKFIPPLYLTSFQIFNETILPSAKNSPLKSDISFTKEIQLNYKQSTFSIGFSALNYIAAENNKYEYILEGFDKSWNSINENRKAYYTNVPPGDYIFKVRASNNDDVWNEGTSLAISISPPFWDTWWFKLSVLLLILYIAYLILSFRRNLEIKAIEEKKKEEMHQMQLQFFTNISHELRTPLALIMGPVERLLKEDFHSKFDNLYHTIHNNANRLLNLINELMDFRKVESGHLQLKVMQLNLEAFFVEIEEEFKELAQEKNIDFRFENLTKREEIWADKQILEKITLNLIINAIKYTPQNGSVKLELSDKLVFSNASLVNQLTIKNNLNSKEYLYIKVIDSGIGISKDSIVHLFERYYRITESHMGSGIGLAFVKSLTALHKGNIYVNSERDLGTEIIIALPFLKSDYSHAEIWSKTEESGGVRLESITNKLHTTSVNANIEEDNIKSEKSHKKILVVDDNEEIRTFLKETLNKDYLIFEAENGEQGLILCKEIYPDLIISDVMMPKVNGISFCKQAKDDIDISHIPFMMLTAKTSLEAEIEGKESGADFYFAKPINIDLLEITLRNIFEQQNKLKEHYQKNYQVQAKELVNNARDKEFLEKLLDIIHKNISNTELDIEFLCNEIGMSRTKLYQKVKDITGQAIGDFIRTIRLRKAVEIMSEEDVLLTEVIYRVGIQTQSYFTKAFKKEFNKTPSQFLQELKKNKIK</sequence>
<accession>F0SAS3</accession>
<evidence type="ECO:0000256" key="7">
    <source>
        <dbReference type="PROSITE-ProRule" id="PRU00169"/>
    </source>
</evidence>
<evidence type="ECO:0000256" key="2">
    <source>
        <dbReference type="ARBA" id="ARBA00012438"/>
    </source>
</evidence>
<dbReference type="eggNOG" id="COG3292">
    <property type="taxonomic scope" value="Bacteria"/>
</dbReference>
<dbReference type="Gene3D" id="1.10.287.130">
    <property type="match status" value="1"/>
</dbReference>
<dbReference type="Gene3D" id="2.60.40.10">
    <property type="entry name" value="Immunoglobulins"/>
    <property type="match status" value="1"/>
</dbReference>
<dbReference type="GO" id="GO:0043565">
    <property type="term" value="F:sequence-specific DNA binding"/>
    <property type="evidence" value="ECO:0007669"/>
    <property type="project" value="InterPro"/>
</dbReference>
<dbReference type="Gene3D" id="1.10.10.60">
    <property type="entry name" value="Homeodomain-like"/>
    <property type="match status" value="2"/>
</dbReference>
<keyword evidence="4" id="KW-0805">Transcription regulation</keyword>
<comment type="catalytic activity">
    <reaction evidence="1">
        <text>ATP + protein L-histidine = ADP + protein N-phospho-L-histidine.</text>
        <dbReference type="EC" id="2.7.13.3"/>
    </reaction>
</comment>
<keyword evidence="5" id="KW-0238">DNA-binding</keyword>
<dbReference type="Pfam" id="PF02518">
    <property type="entry name" value="HATPase_c"/>
    <property type="match status" value="1"/>
</dbReference>
<dbReference type="InterPro" id="IPR004358">
    <property type="entry name" value="Sig_transdc_His_kin-like_C"/>
</dbReference>
<dbReference type="InterPro" id="IPR036097">
    <property type="entry name" value="HisK_dim/P_sf"/>
</dbReference>
<feature type="modified residue" description="4-aspartylphosphate" evidence="7">
    <location>
        <position position="1170"/>
    </location>
</feature>
<dbReference type="FunFam" id="2.60.40.10:FF:000791">
    <property type="entry name" value="Two-component system sensor histidine kinase/response regulator"/>
    <property type="match status" value="1"/>
</dbReference>
<evidence type="ECO:0000259" key="9">
    <source>
        <dbReference type="PROSITE" id="PS50109"/>
    </source>
</evidence>
<dbReference type="GO" id="GO:0003700">
    <property type="term" value="F:DNA-binding transcription factor activity"/>
    <property type="evidence" value="ECO:0007669"/>
    <property type="project" value="InterPro"/>
</dbReference>
<keyword evidence="11" id="KW-0808">Transferase</keyword>
<dbReference type="InterPro" id="IPR011123">
    <property type="entry name" value="Y_Y_Y"/>
</dbReference>
<dbReference type="GO" id="GO:0000155">
    <property type="term" value="F:phosphorelay sensor kinase activity"/>
    <property type="evidence" value="ECO:0007669"/>
    <property type="project" value="InterPro"/>
</dbReference>